<proteinExistence type="predicted"/>
<feature type="region of interest" description="Disordered" evidence="1">
    <location>
        <begin position="95"/>
        <end position="118"/>
    </location>
</feature>
<evidence type="ECO:0000256" key="2">
    <source>
        <dbReference type="SAM" id="Phobius"/>
    </source>
</evidence>
<evidence type="ECO:0000259" key="3">
    <source>
        <dbReference type="PROSITE" id="PS50055"/>
    </source>
</evidence>
<dbReference type="SMART" id="SM00194">
    <property type="entry name" value="PTPc"/>
    <property type="match status" value="1"/>
</dbReference>
<dbReference type="WBParaSite" id="scaffold20530_cov257.g19506">
    <property type="protein sequence ID" value="scaffold20530_cov257.g19506"/>
    <property type="gene ID" value="scaffold20530_cov257.g19506"/>
</dbReference>
<organism evidence="5 6">
    <name type="scientific">Meloidogyne javanica</name>
    <name type="common">Root-knot nematode worm</name>
    <dbReference type="NCBI Taxonomy" id="6303"/>
    <lineage>
        <taxon>Eukaryota</taxon>
        <taxon>Metazoa</taxon>
        <taxon>Ecdysozoa</taxon>
        <taxon>Nematoda</taxon>
        <taxon>Chromadorea</taxon>
        <taxon>Rhabditida</taxon>
        <taxon>Tylenchina</taxon>
        <taxon>Tylenchomorpha</taxon>
        <taxon>Tylenchoidea</taxon>
        <taxon>Meloidogynidae</taxon>
        <taxon>Meloidogyninae</taxon>
        <taxon>Meloidogyne</taxon>
        <taxon>Meloidogyne incognita group</taxon>
    </lineage>
</organism>
<dbReference type="Pfam" id="PF00102">
    <property type="entry name" value="Y_phosphatase"/>
    <property type="match status" value="2"/>
</dbReference>
<dbReference type="InterPro" id="IPR000387">
    <property type="entry name" value="Tyr_Pase_dom"/>
</dbReference>
<dbReference type="PROSITE" id="PS50055">
    <property type="entry name" value="TYR_PHOSPHATASE_PTP"/>
    <property type="match status" value="1"/>
</dbReference>
<sequence>MQRNFMWFQLDDLALKLLLLGLALVLSILIVTLLVLLFICKRKQKRQKRRLENQTEEGKKQPNLGDNFKSESFIVVGQKLTKCSQQNGFSATFSQPKQQNLNKEIETSSKTPSPLNASGYLDLEEERRNGPKSIIRLENCGDNLKVIIIEINNLIFGIPNKNEIPTIERTVLDHQSQLPLFGYEDSTLDPNDFKLINKESPLQMRRFQTKTMEKVLENENEKIYGEFECLGQQTMCTLRPRSTTAELPENIRKNRFYDILPFEFNRVKLKWANNAYGGTNGCSDYINASYIKTEESKINLTIPKYIAAQGPIGQSEAVDGRRVETVKDFWEMIWQENINCIVMLTQLSEGVKQKCAQYWPECPGESEQFGNDFTVQFYCVTEDDICIKRELCAGVGRTGVYIALDILLDKLEKEQLIDVKETVSRLRSQRISMVNNAEQYVALYEAIAFAIRKKSRSNG</sequence>
<keyword evidence="2" id="KW-1133">Transmembrane helix</keyword>
<dbReference type="InterPro" id="IPR029021">
    <property type="entry name" value="Prot-tyrosine_phosphatase-like"/>
</dbReference>
<dbReference type="SMART" id="SM00404">
    <property type="entry name" value="PTPc_motif"/>
    <property type="match status" value="1"/>
</dbReference>
<dbReference type="PRINTS" id="PR00700">
    <property type="entry name" value="PRTYPHPHTASE"/>
</dbReference>
<dbReference type="AlphaFoldDB" id="A0A915LZD2"/>
<keyword evidence="2" id="KW-0812">Transmembrane</keyword>
<dbReference type="GO" id="GO:0004725">
    <property type="term" value="F:protein tyrosine phosphatase activity"/>
    <property type="evidence" value="ECO:0007669"/>
    <property type="project" value="InterPro"/>
</dbReference>
<evidence type="ECO:0000256" key="1">
    <source>
        <dbReference type="SAM" id="MobiDB-lite"/>
    </source>
</evidence>
<feature type="transmembrane region" description="Helical" evidence="2">
    <location>
        <begin position="20"/>
        <end position="40"/>
    </location>
</feature>
<name>A0A915LZD2_MELJA</name>
<evidence type="ECO:0000313" key="5">
    <source>
        <dbReference type="Proteomes" id="UP000887561"/>
    </source>
</evidence>
<accession>A0A915LZD2</accession>
<dbReference type="SUPFAM" id="SSF52799">
    <property type="entry name" value="(Phosphotyrosine protein) phosphatases II"/>
    <property type="match status" value="1"/>
</dbReference>
<evidence type="ECO:0000313" key="6">
    <source>
        <dbReference type="WBParaSite" id="scaffold20530_cov257.g19506"/>
    </source>
</evidence>
<keyword evidence="5" id="KW-1185">Reference proteome</keyword>
<feature type="domain" description="Tyrosine specific protein phosphatases" evidence="4">
    <location>
        <begin position="393"/>
        <end position="441"/>
    </location>
</feature>
<dbReference type="CDD" id="cd00047">
    <property type="entry name" value="PTPc"/>
    <property type="match status" value="1"/>
</dbReference>
<feature type="compositionally biased region" description="Polar residues" evidence="1">
    <location>
        <begin position="95"/>
        <end position="116"/>
    </location>
</feature>
<evidence type="ECO:0000259" key="4">
    <source>
        <dbReference type="PROSITE" id="PS50056"/>
    </source>
</evidence>
<dbReference type="InterPro" id="IPR003595">
    <property type="entry name" value="Tyr_Pase_cat"/>
</dbReference>
<reference evidence="6" key="1">
    <citation type="submission" date="2022-11" db="UniProtKB">
        <authorList>
            <consortium name="WormBaseParasite"/>
        </authorList>
    </citation>
    <scope>IDENTIFICATION</scope>
</reference>
<dbReference type="PANTHER" id="PTHR19134">
    <property type="entry name" value="RECEPTOR-TYPE TYROSINE-PROTEIN PHOSPHATASE"/>
    <property type="match status" value="1"/>
</dbReference>
<protein>
    <submittedName>
        <fullName evidence="6">Protein-tyrosine-phosphatase</fullName>
    </submittedName>
</protein>
<dbReference type="PANTHER" id="PTHR19134:SF449">
    <property type="entry name" value="TYROSINE-PROTEIN PHOSPHATASE 1"/>
    <property type="match status" value="1"/>
</dbReference>
<dbReference type="PROSITE" id="PS50056">
    <property type="entry name" value="TYR_PHOSPHATASE_2"/>
    <property type="match status" value="1"/>
</dbReference>
<dbReference type="InterPro" id="IPR050348">
    <property type="entry name" value="Protein-Tyr_Phosphatase"/>
</dbReference>
<dbReference type="InterPro" id="IPR000242">
    <property type="entry name" value="PTP_cat"/>
</dbReference>
<dbReference type="Proteomes" id="UP000887561">
    <property type="component" value="Unplaced"/>
</dbReference>
<keyword evidence="2" id="KW-0472">Membrane</keyword>
<dbReference type="Gene3D" id="3.90.190.10">
    <property type="entry name" value="Protein tyrosine phosphatase superfamily"/>
    <property type="match status" value="2"/>
</dbReference>
<feature type="domain" description="Tyrosine-protein phosphatase" evidence="3">
    <location>
        <begin position="223"/>
        <end position="450"/>
    </location>
</feature>